<dbReference type="SUPFAM" id="SSF57850">
    <property type="entry name" value="RING/U-box"/>
    <property type="match status" value="1"/>
</dbReference>
<dbReference type="InterPro" id="IPR017907">
    <property type="entry name" value="Znf_RING_CS"/>
</dbReference>
<accession>A0A914WNF1</accession>
<keyword evidence="7 10" id="KW-1133">Transmembrane helix</keyword>
<evidence type="ECO:0000256" key="1">
    <source>
        <dbReference type="ARBA" id="ARBA00004141"/>
    </source>
</evidence>
<evidence type="ECO:0000259" key="11">
    <source>
        <dbReference type="PROSITE" id="PS50089"/>
    </source>
</evidence>
<feature type="transmembrane region" description="Helical" evidence="10">
    <location>
        <begin position="442"/>
        <end position="462"/>
    </location>
</feature>
<evidence type="ECO:0000256" key="6">
    <source>
        <dbReference type="ARBA" id="ARBA00022833"/>
    </source>
</evidence>
<dbReference type="Pfam" id="PF13920">
    <property type="entry name" value="zf-C3HC4_3"/>
    <property type="match status" value="1"/>
</dbReference>
<comment type="subcellular location">
    <subcellularLocation>
        <location evidence="1">Membrane</location>
        <topology evidence="1">Multi-pass membrane protein</topology>
    </subcellularLocation>
</comment>
<dbReference type="PANTHER" id="PTHR10383:SF9">
    <property type="entry name" value="SERINE INCORPORATOR, ISOFORM F"/>
    <property type="match status" value="1"/>
</dbReference>
<dbReference type="InterPro" id="IPR005016">
    <property type="entry name" value="TDE1/TMS"/>
</dbReference>
<feature type="transmembrane region" description="Helical" evidence="10">
    <location>
        <begin position="271"/>
        <end position="293"/>
    </location>
</feature>
<feature type="transmembrane region" description="Helical" evidence="10">
    <location>
        <begin position="299"/>
        <end position="318"/>
    </location>
</feature>
<comment type="similarity">
    <text evidence="2">Belongs to the TDE1 family.</text>
</comment>
<dbReference type="WBParaSite" id="PSAMB.scaffold4579size14182.g24689.t1">
    <property type="protein sequence ID" value="PSAMB.scaffold4579size14182.g24689.t1"/>
    <property type="gene ID" value="PSAMB.scaffold4579size14182.g24689"/>
</dbReference>
<dbReference type="PROSITE" id="PS50089">
    <property type="entry name" value="ZF_RING_2"/>
    <property type="match status" value="1"/>
</dbReference>
<dbReference type="InterPro" id="IPR013083">
    <property type="entry name" value="Znf_RING/FYVE/PHD"/>
</dbReference>
<dbReference type="GO" id="GO:0008270">
    <property type="term" value="F:zinc ion binding"/>
    <property type="evidence" value="ECO:0007669"/>
    <property type="project" value="UniProtKB-KW"/>
</dbReference>
<feature type="transmembrane region" description="Helical" evidence="10">
    <location>
        <begin position="376"/>
        <end position="396"/>
    </location>
</feature>
<evidence type="ECO:0000256" key="2">
    <source>
        <dbReference type="ARBA" id="ARBA00006665"/>
    </source>
</evidence>
<dbReference type="SMART" id="SM00184">
    <property type="entry name" value="RING"/>
    <property type="match status" value="1"/>
</dbReference>
<evidence type="ECO:0000256" key="4">
    <source>
        <dbReference type="ARBA" id="ARBA00022723"/>
    </source>
</evidence>
<organism evidence="12 13">
    <name type="scientific">Plectus sambesii</name>
    <dbReference type="NCBI Taxonomy" id="2011161"/>
    <lineage>
        <taxon>Eukaryota</taxon>
        <taxon>Metazoa</taxon>
        <taxon>Ecdysozoa</taxon>
        <taxon>Nematoda</taxon>
        <taxon>Chromadorea</taxon>
        <taxon>Plectida</taxon>
        <taxon>Plectina</taxon>
        <taxon>Plectoidea</taxon>
        <taxon>Plectidae</taxon>
        <taxon>Plectus</taxon>
    </lineage>
</organism>
<feature type="transmembrane region" description="Helical" evidence="10">
    <location>
        <begin position="207"/>
        <end position="225"/>
    </location>
</feature>
<keyword evidence="3 10" id="KW-0812">Transmembrane</keyword>
<keyword evidence="12" id="KW-1185">Reference proteome</keyword>
<dbReference type="PANTHER" id="PTHR10383">
    <property type="entry name" value="SERINE INCORPORATOR"/>
    <property type="match status" value="1"/>
</dbReference>
<keyword evidence="6" id="KW-0862">Zinc</keyword>
<dbReference type="GO" id="GO:0016020">
    <property type="term" value="C:membrane"/>
    <property type="evidence" value="ECO:0007669"/>
    <property type="project" value="UniProtKB-SubCell"/>
</dbReference>
<name>A0A914WNF1_9BILA</name>
<sequence>MTDNASIEAICPVCWEAYDNISLHREVLPCGHSICSICLPNLEARNCPQCRNPIDEADPNRLLTSDDQAALVRSSSDSAIDINEINESEDSDTFWRICRSLMIPFATTNSKGTIILATLMFFLVMLICCLMRVPAIVLKLAEKKSFFENLLPAELASSDYIATRCATMIGNLAIYRVSFSYFLFLLFHCVVLLIVPKSTGLFDQVRNGLWLLKWIILFAFLFGAFSVKSEPNEPVMLLGFLGGFALNVLQIWLVARIGFDLNNVLSRLFRNLLTAACYCAAWSYAILLMWFYADNAACTLNRWLIAVNVFLCLVLAVIKQCMQTERAGLLSVSLVTLYIMHLTWTALSNNPNMACNPLLIDCSHASASISLESSALYAQTGLSMIIMFACVIYAVSQRSMFEVNFFYEVLFAGATLFAMMTLSYWSKPSSALQYNNGDIEAVWVKMAAGWVGLFVSCCCFDLF</sequence>
<protein>
    <submittedName>
        <fullName evidence="13">RING-type domain-containing protein</fullName>
    </submittedName>
</protein>
<evidence type="ECO:0000313" key="13">
    <source>
        <dbReference type="WBParaSite" id="PSAMB.scaffold4579size14182.g24689.t1"/>
    </source>
</evidence>
<feature type="domain" description="RING-type" evidence="11">
    <location>
        <begin position="11"/>
        <end position="51"/>
    </location>
</feature>
<dbReference type="PROSITE" id="PS00518">
    <property type="entry name" value="ZF_RING_1"/>
    <property type="match status" value="1"/>
</dbReference>
<dbReference type="Gene3D" id="3.30.40.10">
    <property type="entry name" value="Zinc/RING finger domain, C3HC4 (zinc finger)"/>
    <property type="match status" value="1"/>
</dbReference>
<evidence type="ECO:0000256" key="7">
    <source>
        <dbReference type="ARBA" id="ARBA00022989"/>
    </source>
</evidence>
<keyword evidence="5 9" id="KW-0863">Zinc-finger</keyword>
<dbReference type="Proteomes" id="UP000887566">
    <property type="component" value="Unplaced"/>
</dbReference>
<feature type="transmembrane region" description="Helical" evidence="10">
    <location>
        <begin position="114"/>
        <end position="137"/>
    </location>
</feature>
<dbReference type="AlphaFoldDB" id="A0A914WNF1"/>
<evidence type="ECO:0000256" key="8">
    <source>
        <dbReference type="ARBA" id="ARBA00023136"/>
    </source>
</evidence>
<dbReference type="InterPro" id="IPR001841">
    <property type="entry name" value="Znf_RING"/>
</dbReference>
<keyword evidence="8 10" id="KW-0472">Membrane</keyword>
<feature type="transmembrane region" description="Helical" evidence="10">
    <location>
        <begin position="403"/>
        <end position="422"/>
    </location>
</feature>
<proteinExistence type="inferred from homology"/>
<evidence type="ECO:0000256" key="3">
    <source>
        <dbReference type="ARBA" id="ARBA00022692"/>
    </source>
</evidence>
<keyword evidence="4" id="KW-0479">Metal-binding</keyword>
<reference evidence="13" key="1">
    <citation type="submission" date="2022-11" db="UniProtKB">
        <authorList>
            <consortium name="WormBaseParasite"/>
        </authorList>
    </citation>
    <scope>IDENTIFICATION</scope>
</reference>
<feature type="transmembrane region" description="Helical" evidence="10">
    <location>
        <begin position="173"/>
        <end position="195"/>
    </location>
</feature>
<feature type="transmembrane region" description="Helical" evidence="10">
    <location>
        <begin position="237"/>
        <end position="259"/>
    </location>
</feature>
<evidence type="ECO:0000313" key="12">
    <source>
        <dbReference type="Proteomes" id="UP000887566"/>
    </source>
</evidence>
<feature type="transmembrane region" description="Helical" evidence="10">
    <location>
        <begin position="327"/>
        <end position="347"/>
    </location>
</feature>
<dbReference type="Pfam" id="PF03348">
    <property type="entry name" value="Serinc"/>
    <property type="match status" value="2"/>
</dbReference>
<evidence type="ECO:0000256" key="5">
    <source>
        <dbReference type="ARBA" id="ARBA00022771"/>
    </source>
</evidence>
<evidence type="ECO:0000256" key="10">
    <source>
        <dbReference type="SAM" id="Phobius"/>
    </source>
</evidence>
<evidence type="ECO:0000256" key="9">
    <source>
        <dbReference type="PROSITE-ProRule" id="PRU00175"/>
    </source>
</evidence>